<evidence type="ECO:0000313" key="2">
    <source>
        <dbReference type="EMBL" id="VAX27897.1"/>
    </source>
</evidence>
<dbReference type="InterPro" id="IPR013429">
    <property type="entry name" value="Regulatory_FmdB_Zinc_ribbon"/>
</dbReference>
<reference evidence="2" key="1">
    <citation type="submission" date="2018-06" db="EMBL/GenBank/DDBJ databases">
        <authorList>
            <person name="Zhirakovskaya E."/>
        </authorList>
    </citation>
    <scope>NUCLEOTIDE SEQUENCE</scope>
</reference>
<dbReference type="Pfam" id="PF09723">
    <property type="entry name" value="Zn_ribbon_8"/>
    <property type="match status" value="1"/>
</dbReference>
<proteinExistence type="predicted"/>
<organism evidence="2">
    <name type="scientific">hydrothermal vent metagenome</name>
    <dbReference type="NCBI Taxonomy" id="652676"/>
    <lineage>
        <taxon>unclassified sequences</taxon>
        <taxon>metagenomes</taxon>
        <taxon>ecological metagenomes</taxon>
    </lineage>
</organism>
<gene>
    <name evidence="2" type="ORF">MNBD_NITROSPIRAE02-699</name>
</gene>
<feature type="domain" description="Putative regulatory protein FmdB zinc ribbon" evidence="1">
    <location>
        <begin position="1"/>
        <end position="43"/>
    </location>
</feature>
<sequence>MPVYEYTCIKCKETFTLLQRIGTTEKDTICPRCGSSEIKKLITSFACSVSGDGLPGLSSGFTGGT</sequence>
<name>A0A3B1DGX6_9ZZZZ</name>
<dbReference type="SMART" id="SM00834">
    <property type="entry name" value="CxxC_CXXC_SSSS"/>
    <property type="match status" value="1"/>
</dbReference>
<dbReference type="PANTHER" id="PTHR34404:SF3">
    <property type="entry name" value="REGULATORY PROTEIN, FMDB FAMILY"/>
    <property type="match status" value="1"/>
</dbReference>
<dbReference type="EMBL" id="UOGH01000067">
    <property type="protein sequence ID" value="VAX27897.1"/>
    <property type="molecule type" value="Genomic_DNA"/>
</dbReference>
<dbReference type="PANTHER" id="PTHR34404">
    <property type="entry name" value="REGULATORY PROTEIN, FMDB FAMILY"/>
    <property type="match status" value="1"/>
</dbReference>
<accession>A0A3B1DGX6</accession>
<evidence type="ECO:0000259" key="1">
    <source>
        <dbReference type="SMART" id="SM00834"/>
    </source>
</evidence>
<protein>
    <recommendedName>
        <fullName evidence="1">Putative regulatory protein FmdB zinc ribbon domain-containing protein</fullName>
    </recommendedName>
</protein>
<dbReference type="NCBIfam" id="TIGR02605">
    <property type="entry name" value="CxxC_CxxC_SSSS"/>
    <property type="match status" value="1"/>
</dbReference>
<dbReference type="AlphaFoldDB" id="A0A3B1DGX6"/>